<dbReference type="Proteomes" id="UP000265427">
    <property type="component" value="Unassembled WGS sequence"/>
</dbReference>
<name>A0A397BKN9_APHAT</name>
<evidence type="ECO:0000256" key="2">
    <source>
        <dbReference type="SAM" id="MobiDB-lite"/>
    </source>
</evidence>
<dbReference type="Gene3D" id="1.10.10.60">
    <property type="entry name" value="Homeodomain-like"/>
    <property type="match status" value="1"/>
</dbReference>
<comment type="caution">
    <text evidence="5">The sequence shown here is derived from an EMBL/GenBank/DDBJ whole genome shotgun (WGS) entry which is preliminary data.</text>
</comment>
<proteinExistence type="predicted"/>
<dbReference type="PROSITE" id="PS50090">
    <property type="entry name" value="MYB_LIKE"/>
    <property type="match status" value="1"/>
</dbReference>
<evidence type="ECO:0000313" key="6">
    <source>
        <dbReference type="Proteomes" id="UP000265427"/>
    </source>
</evidence>
<organism evidence="5 6">
    <name type="scientific">Aphanomyces astaci</name>
    <name type="common">Crayfish plague agent</name>
    <dbReference type="NCBI Taxonomy" id="112090"/>
    <lineage>
        <taxon>Eukaryota</taxon>
        <taxon>Sar</taxon>
        <taxon>Stramenopiles</taxon>
        <taxon>Oomycota</taxon>
        <taxon>Saprolegniomycetes</taxon>
        <taxon>Saprolegniales</taxon>
        <taxon>Verrucalvaceae</taxon>
        <taxon>Aphanomyces</taxon>
    </lineage>
</organism>
<dbReference type="CDD" id="cd00167">
    <property type="entry name" value="SANT"/>
    <property type="match status" value="1"/>
</dbReference>
<dbReference type="InterPro" id="IPR017930">
    <property type="entry name" value="Myb_dom"/>
</dbReference>
<dbReference type="AlphaFoldDB" id="A0A397BKN9"/>
<reference evidence="5 6" key="1">
    <citation type="submission" date="2018-08" db="EMBL/GenBank/DDBJ databases">
        <title>Aphanomyces genome sequencing and annotation.</title>
        <authorList>
            <person name="Minardi D."/>
            <person name="Oidtmann B."/>
            <person name="Van Der Giezen M."/>
            <person name="Studholme D.J."/>
        </authorList>
    </citation>
    <scope>NUCLEOTIDE SEQUENCE [LARGE SCALE GENOMIC DNA]</scope>
    <source>
        <strain evidence="5 6">Kv</strain>
    </source>
</reference>
<feature type="compositionally biased region" description="Basic residues" evidence="2">
    <location>
        <begin position="211"/>
        <end position="220"/>
    </location>
</feature>
<dbReference type="InterPro" id="IPR001005">
    <property type="entry name" value="SANT/Myb"/>
</dbReference>
<feature type="domain" description="Myb-like" evidence="3">
    <location>
        <begin position="36"/>
        <end position="81"/>
    </location>
</feature>
<dbReference type="PANTHER" id="PTHR12802">
    <property type="entry name" value="SWI/SNF COMPLEX-RELATED"/>
    <property type="match status" value="1"/>
</dbReference>
<dbReference type="VEuPathDB" id="FungiDB:H257_07706"/>
<feature type="region of interest" description="Disordered" evidence="2">
    <location>
        <begin position="154"/>
        <end position="234"/>
    </location>
</feature>
<evidence type="ECO:0000313" key="5">
    <source>
        <dbReference type="EMBL" id="RHY19799.1"/>
    </source>
</evidence>
<feature type="domain" description="HTH myb-type" evidence="4">
    <location>
        <begin position="36"/>
        <end position="85"/>
    </location>
</feature>
<dbReference type="PANTHER" id="PTHR12802:SF155">
    <property type="entry name" value="DEUBIQUITINASE MYSM1"/>
    <property type="match status" value="1"/>
</dbReference>
<feature type="compositionally biased region" description="Polar residues" evidence="2">
    <location>
        <begin position="157"/>
        <end position="168"/>
    </location>
</feature>
<keyword evidence="1" id="KW-0539">Nucleus</keyword>
<dbReference type="InterPro" id="IPR009057">
    <property type="entry name" value="Homeodomain-like_sf"/>
</dbReference>
<dbReference type="SMART" id="SM00717">
    <property type="entry name" value="SANT"/>
    <property type="match status" value="1"/>
</dbReference>
<protein>
    <submittedName>
        <fullName evidence="5">Uncharacterized protein</fullName>
    </submittedName>
</protein>
<dbReference type="Pfam" id="PF00249">
    <property type="entry name" value="Myb_DNA-binding"/>
    <property type="match status" value="1"/>
</dbReference>
<evidence type="ECO:0000259" key="3">
    <source>
        <dbReference type="PROSITE" id="PS50090"/>
    </source>
</evidence>
<dbReference type="EMBL" id="QUSZ01003082">
    <property type="protein sequence ID" value="RHY19799.1"/>
    <property type="molecule type" value="Genomic_DNA"/>
</dbReference>
<gene>
    <name evidence="5" type="ORF">DYB36_001926</name>
</gene>
<dbReference type="SUPFAM" id="SSF46689">
    <property type="entry name" value="Homeodomain-like"/>
    <property type="match status" value="1"/>
</dbReference>
<sequence length="297" mass="33764">MRLHNRCYYSTIITRRQSLRTFRSRTAAHMTQPGVGKWTRDEHMRYLQAIKLYPQGPWQSVANFVGTRSARQTQTHAQKYREKVSRRKRGLLRKRAMSDDWMAENLSPGEDKTGAAAASSAMSFSGAKFYPHSQMKALPALSALSDQPPLQHMKSYYDSQQHPSSTHASFPHHSRLPVLEPLHPPGGYATADKAFPGSFQSSTGYAPSTSYHHHNHHHHQQPPPPQQNYPSYTSQSFKQEYKQEYLQHTPSSYATSSALFPPSSMHDYHVGHRGGPPPPLDDLMQLFVDGEFMAQHR</sequence>
<dbReference type="PROSITE" id="PS51294">
    <property type="entry name" value="HTH_MYB"/>
    <property type="match status" value="1"/>
</dbReference>
<evidence type="ECO:0000259" key="4">
    <source>
        <dbReference type="PROSITE" id="PS51294"/>
    </source>
</evidence>
<evidence type="ECO:0000256" key="1">
    <source>
        <dbReference type="ARBA" id="ARBA00023242"/>
    </source>
</evidence>
<accession>A0A397BKN9</accession>